<feature type="signal peptide" evidence="1">
    <location>
        <begin position="1"/>
        <end position="29"/>
    </location>
</feature>
<dbReference type="SUPFAM" id="SSF55347">
    <property type="entry name" value="Glyceraldehyde-3-phosphate dehydrogenase-like, C-terminal domain"/>
    <property type="match status" value="1"/>
</dbReference>
<keyword evidence="5" id="KW-1185">Reference proteome</keyword>
<dbReference type="GO" id="GO:0000166">
    <property type="term" value="F:nucleotide binding"/>
    <property type="evidence" value="ECO:0007669"/>
    <property type="project" value="InterPro"/>
</dbReference>
<dbReference type="Gene3D" id="3.40.50.720">
    <property type="entry name" value="NAD(P)-binding Rossmann-like Domain"/>
    <property type="match status" value="1"/>
</dbReference>
<comment type="caution">
    <text evidence="4">The sequence shown here is derived from an EMBL/GenBank/DDBJ whole genome shotgun (WGS) entry which is preliminary data.</text>
</comment>
<dbReference type="InterPro" id="IPR036291">
    <property type="entry name" value="NAD(P)-bd_dom_sf"/>
</dbReference>
<dbReference type="InterPro" id="IPR006311">
    <property type="entry name" value="TAT_signal"/>
</dbReference>
<evidence type="ECO:0000259" key="3">
    <source>
        <dbReference type="Pfam" id="PF19051"/>
    </source>
</evidence>
<feature type="domain" description="Gfo/Idh/MocA-like oxidoreductase bacterial type C-terminal" evidence="3">
    <location>
        <begin position="203"/>
        <end position="268"/>
    </location>
</feature>
<gene>
    <name evidence="4" type="primary">yvaA</name>
    <name evidence="4" type="ORF">KOR34_45470</name>
</gene>
<dbReference type="SUPFAM" id="SSF51735">
    <property type="entry name" value="NAD(P)-binding Rossmann-fold domains"/>
    <property type="match status" value="1"/>
</dbReference>
<evidence type="ECO:0000313" key="4">
    <source>
        <dbReference type="EMBL" id="TWT31171.1"/>
    </source>
</evidence>
<evidence type="ECO:0000256" key="1">
    <source>
        <dbReference type="SAM" id="SignalP"/>
    </source>
</evidence>
<dbReference type="PANTHER" id="PTHR43818:SF5">
    <property type="entry name" value="OXIDOREDUCTASE FAMILY PROTEIN"/>
    <property type="match status" value="1"/>
</dbReference>
<dbReference type="EMBL" id="SIHJ01000004">
    <property type="protein sequence ID" value="TWT31171.1"/>
    <property type="molecule type" value="Genomic_DNA"/>
</dbReference>
<keyword evidence="4" id="KW-0560">Oxidoreductase</keyword>
<organism evidence="4 5">
    <name type="scientific">Posidoniimonas corsicana</name>
    <dbReference type="NCBI Taxonomy" id="1938618"/>
    <lineage>
        <taxon>Bacteria</taxon>
        <taxon>Pseudomonadati</taxon>
        <taxon>Planctomycetota</taxon>
        <taxon>Planctomycetia</taxon>
        <taxon>Pirellulales</taxon>
        <taxon>Lacipirellulaceae</taxon>
        <taxon>Posidoniimonas</taxon>
    </lineage>
</organism>
<dbReference type="Pfam" id="PF19051">
    <property type="entry name" value="GFO_IDH_MocA_C2"/>
    <property type="match status" value="1"/>
</dbReference>
<dbReference type="RefSeq" id="WP_146568358.1">
    <property type="nucleotide sequence ID" value="NZ_SIHJ01000004.1"/>
</dbReference>
<dbReference type="InterPro" id="IPR000683">
    <property type="entry name" value="Gfo/Idh/MocA-like_OxRdtase_N"/>
</dbReference>
<dbReference type="AlphaFoldDB" id="A0A5C5UY48"/>
<accession>A0A5C5UY48</accession>
<sequence length="482" mass="52820" precursor="true">MARPTRRFFLGAAASTAAGLALRPGRTFAASAANEVSVGFIGMGWRGGQVYEQFMGDKNVRAAAFCDPDTDHTAKFAKDHPDAVVTQDLRRVIENPDIDAVVVTTPNHWHCLAAIWAVQAGKHVYVEKPLGNTVWEGRQLVNAIDQNPQVIAQIGTQQRSDPLQAEAKHYLHGEQKLGKPLYVQACRFGVREPIGKRQEALVPPKTVDYNLWLGPAAEEPLYRDKLHYDWHWDFNTGAGEMGNWGPHILDDVRNVAFQDSVAIPSRVFACGGRVVWDDAGNTPNLHMAYLDTPEMPVFLGLSNLPKRPGAKGPLRFRGVESGYVVQCEDGYYTGWRGGGRAYDADGKLLREFRGNGGGGHTDNFLKAVRAGDASLLNAPVVQGHYSTNWCHLANVAFRSGGPVDGDQVVGVADGHPGWNAMLELMQEHVHSYGLDPKDSASQMSQLLSIDPGSEQFTGAGSEQANQYLRRECRPEFEIPEIA</sequence>
<dbReference type="PROSITE" id="PS51318">
    <property type="entry name" value="TAT"/>
    <property type="match status" value="1"/>
</dbReference>
<evidence type="ECO:0000259" key="2">
    <source>
        <dbReference type="Pfam" id="PF01408"/>
    </source>
</evidence>
<dbReference type="Gene3D" id="3.30.360.10">
    <property type="entry name" value="Dihydrodipicolinate Reductase, domain 2"/>
    <property type="match status" value="1"/>
</dbReference>
<evidence type="ECO:0000313" key="5">
    <source>
        <dbReference type="Proteomes" id="UP000316714"/>
    </source>
</evidence>
<protein>
    <submittedName>
        <fullName evidence="4">Putative oxidoreductase YvaA</fullName>
        <ecNumber evidence="4">1.-.-.-</ecNumber>
    </submittedName>
</protein>
<dbReference type="InterPro" id="IPR043906">
    <property type="entry name" value="Gfo/Idh/MocA_OxRdtase_bact_C"/>
</dbReference>
<dbReference type="GO" id="GO:0016491">
    <property type="term" value="F:oxidoreductase activity"/>
    <property type="evidence" value="ECO:0007669"/>
    <property type="project" value="UniProtKB-KW"/>
</dbReference>
<dbReference type="Pfam" id="PF01408">
    <property type="entry name" value="GFO_IDH_MocA"/>
    <property type="match status" value="1"/>
</dbReference>
<dbReference type="Proteomes" id="UP000316714">
    <property type="component" value="Unassembled WGS sequence"/>
</dbReference>
<dbReference type="InterPro" id="IPR050463">
    <property type="entry name" value="Gfo/Idh/MocA_oxidrdct_glycsds"/>
</dbReference>
<feature type="chain" id="PRO_5022914624" evidence="1">
    <location>
        <begin position="30"/>
        <end position="482"/>
    </location>
</feature>
<dbReference type="OrthoDB" id="9788246at2"/>
<feature type="domain" description="Gfo/Idh/MocA-like oxidoreductase N-terminal" evidence="2">
    <location>
        <begin position="37"/>
        <end position="150"/>
    </location>
</feature>
<reference evidence="4 5" key="1">
    <citation type="submission" date="2019-02" db="EMBL/GenBank/DDBJ databases">
        <title>Deep-cultivation of Planctomycetes and their phenomic and genomic characterization uncovers novel biology.</title>
        <authorList>
            <person name="Wiegand S."/>
            <person name="Jogler M."/>
            <person name="Boedeker C."/>
            <person name="Pinto D."/>
            <person name="Vollmers J."/>
            <person name="Rivas-Marin E."/>
            <person name="Kohn T."/>
            <person name="Peeters S.H."/>
            <person name="Heuer A."/>
            <person name="Rast P."/>
            <person name="Oberbeckmann S."/>
            <person name="Bunk B."/>
            <person name="Jeske O."/>
            <person name="Meyerdierks A."/>
            <person name="Storesund J.E."/>
            <person name="Kallscheuer N."/>
            <person name="Luecker S."/>
            <person name="Lage O.M."/>
            <person name="Pohl T."/>
            <person name="Merkel B.J."/>
            <person name="Hornburger P."/>
            <person name="Mueller R.-W."/>
            <person name="Bruemmer F."/>
            <person name="Labrenz M."/>
            <person name="Spormann A.M."/>
            <person name="Op Den Camp H."/>
            <person name="Overmann J."/>
            <person name="Amann R."/>
            <person name="Jetten M.S.M."/>
            <person name="Mascher T."/>
            <person name="Medema M.H."/>
            <person name="Devos D.P."/>
            <person name="Kaster A.-K."/>
            <person name="Ovreas L."/>
            <person name="Rohde M."/>
            <person name="Galperin M.Y."/>
            <person name="Jogler C."/>
        </authorList>
    </citation>
    <scope>NUCLEOTIDE SEQUENCE [LARGE SCALE GENOMIC DNA]</scope>
    <source>
        <strain evidence="4 5">KOR34</strain>
    </source>
</reference>
<dbReference type="PANTHER" id="PTHR43818">
    <property type="entry name" value="BCDNA.GH03377"/>
    <property type="match status" value="1"/>
</dbReference>
<name>A0A5C5UY48_9BACT</name>
<proteinExistence type="predicted"/>
<dbReference type="EC" id="1.-.-.-" evidence="4"/>
<keyword evidence="1" id="KW-0732">Signal</keyword>